<dbReference type="AlphaFoldDB" id="W2Q8X7"/>
<evidence type="ECO:0000313" key="3">
    <source>
        <dbReference type="EMBL" id="ETN09617.1"/>
    </source>
</evidence>
<dbReference type="STRING" id="761204.W2Q8X7"/>
<reference evidence="3 4" key="2">
    <citation type="submission" date="2013-11" db="EMBL/GenBank/DDBJ databases">
        <title>The Genome Sequence of Phytophthora parasitica INRA-310.</title>
        <authorList>
            <consortium name="The Broad Institute Genomics Platform"/>
            <person name="Russ C."/>
            <person name="Tyler B."/>
            <person name="Panabieres F."/>
            <person name="Shan W."/>
            <person name="Tripathy S."/>
            <person name="Grunwald N."/>
            <person name="Machado M."/>
            <person name="Johnson C.S."/>
            <person name="Arredondo F."/>
            <person name="Hong C."/>
            <person name="Coffey M."/>
            <person name="Young S.K."/>
            <person name="Zeng Q."/>
            <person name="Gargeya S."/>
            <person name="Fitzgerald M."/>
            <person name="Abouelleil A."/>
            <person name="Alvarado L."/>
            <person name="Chapman S.B."/>
            <person name="Gainer-Dewar J."/>
            <person name="Goldberg J."/>
            <person name="Griggs A."/>
            <person name="Gujja S."/>
            <person name="Hansen M."/>
            <person name="Howarth C."/>
            <person name="Imamovic A."/>
            <person name="Ireland A."/>
            <person name="Larimer J."/>
            <person name="McCowan C."/>
            <person name="Murphy C."/>
            <person name="Pearson M."/>
            <person name="Poon T.W."/>
            <person name="Priest M."/>
            <person name="Roberts A."/>
            <person name="Saif S."/>
            <person name="Shea T."/>
            <person name="Sykes S."/>
            <person name="Wortman J."/>
            <person name="Nusbaum C."/>
            <person name="Birren B."/>
        </authorList>
    </citation>
    <scope>NUCLEOTIDE SEQUENCE [LARGE SCALE GENOMIC DNA]</scope>
    <source>
        <strain evidence="3 4">INRA-310</strain>
    </source>
</reference>
<name>W2Q8X7_PHYN3</name>
<feature type="compositionally biased region" description="Basic residues" evidence="1">
    <location>
        <begin position="1"/>
        <end position="12"/>
    </location>
</feature>
<reference evidence="4" key="1">
    <citation type="submission" date="2011-12" db="EMBL/GenBank/DDBJ databases">
        <authorList>
            <consortium name="The Broad Institute Genome Sequencing Platform"/>
            <person name="Russ C."/>
            <person name="Tyler B."/>
            <person name="Panabieres F."/>
            <person name="Shan W."/>
            <person name="Tripathy S."/>
            <person name="Grunwald N."/>
            <person name="Machado M."/>
            <person name="Young S.K."/>
            <person name="Zeng Q."/>
            <person name="Gargeya S."/>
            <person name="Fitzgerald M."/>
            <person name="Haas B."/>
            <person name="Abouelleil A."/>
            <person name="Alvarado L."/>
            <person name="Arachchi H.M."/>
            <person name="Berlin A."/>
            <person name="Chapman S.B."/>
            <person name="Gearin G."/>
            <person name="Goldberg J."/>
            <person name="Griggs A."/>
            <person name="Gujja S."/>
            <person name="Hansen M."/>
            <person name="Heiman D."/>
            <person name="Howarth C."/>
            <person name="Larimer J."/>
            <person name="Lui A."/>
            <person name="MacDonald P.J.P."/>
            <person name="McCowen C."/>
            <person name="Montmayeur A."/>
            <person name="Murphy C."/>
            <person name="Neiman D."/>
            <person name="Pearson M."/>
            <person name="Priest M."/>
            <person name="Roberts A."/>
            <person name="Saif S."/>
            <person name="Shea T."/>
            <person name="Sisk P."/>
            <person name="Stolte C."/>
            <person name="Sykes S."/>
            <person name="Wortman J."/>
            <person name="Nusbaum C."/>
            <person name="Birren B."/>
        </authorList>
    </citation>
    <scope>NUCLEOTIDE SEQUENCE [LARGE SCALE GENOMIC DNA]</scope>
    <source>
        <strain evidence="4">INRA-310</strain>
    </source>
</reference>
<dbReference type="InterPro" id="IPR054722">
    <property type="entry name" value="PolX-like_BBD"/>
</dbReference>
<feature type="compositionally biased region" description="Polar residues" evidence="1">
    <location>
        <begin position="166"/>
        <end position="179"/>
    </location>
</feature>
<dbReference type="EMBL" id="KI669585">
    <property type="protein sequence ID" value="ETN09617.1"/>
    <property type="molecule type" value="Genomic_DNA"/>
</dbReference>
<feature type="compositionally biased region" description="Basic and acidic residues" evidence="1">
    <location>
        <begin position="188"/>
        <end position="206"/>
    </location>
</feature>
<organism evidence="3 4">
    <name type="scientific">Phytophthora nicotianae (strain INRA-310)</name>
    <name type="common">Phytophthora parasitica</name>
    <dbReference type="NCBI Taxonomy" id="761204"/>
    <lineage>
        <taxon>Eukaryota</taxon>
        <taxon>Sar</taxon>
        <taxon>Stramenopiles</taxon>
        <taxon>Oomycota</taxon>
        <taxon>Peronosporomycetes</taxon>
        <taxon>Peronosporales</taxon>
        <taxon>Peronosporaceae</taxon>
        <taxon>Phytophthora</taxon>
    </lineage>
</organism>
<protein>
    <recommendedName>
        <fullName evidence="2">Retrovirus-related Pol polyprotein from transposon TNT 1-94-like beta-barrel domain-containing protein</fullName>
    </recommendedName>
</protein>
<dbReference type="Pfam" id="PF22936">
    <property type="entry name" value="Pol_BBD"/>
    <property type="match status" value="1"/>
</dbReference>
<dbReference type="VEuPathDB" id="FungiDB:PPTG_11945"/>
<evidence type="ECO:0000259" key="2">
    <source>
        <dbReference type="Pfam" id="PF22936"/>
    </source>
</evidence>
<dbReference type="RefSeq" id="XP_008905450.1">
    <property type="nucleotide sequence ID" value="XM_008907202.1"/>
</dbReference>
<sequence>MEKGRNKFHGRRIQSNDEDSDEYGVDAITTLDLRPIIEATSLTAEENAQDPMWTVDSGCTRQVSSNPTWFEELTPRTGKAITVGGNHQIPIKGTGSVKIRIKNTKGKDQRSLCIMSAMPQNCSTPCSPSVKPSEICSRSPSATPRNAFSSSPIESSSKRKLDKTLDSTSSKLARQTPNKPTRLLQDQAKTEHVKDMVLSKFDPKQD</sequence>
<dbReference type="Proteomes" id="UP000018817">
    <property type="component" value="Unassembled WGS sequence"/>
</dbReference>
<gene>
    <name evidence="3" type="ORF">PPTG_11945</name>
</gene>
<accession>W2Q8X7</accession>
<feature type="compositionally biased region" description="Basic and acidic residues" evidence="1">
    <location>
        <begin position="156"/>
        <end position="165"/>
    </location>
</feature>
<feature type="compositionally biased region" description="Polar residues" evidence="1">
    <location>
        <begin position="137"/>
        <end position="148"/>
    </location>
</feature>
<feature type="domain" description="Retrovirus-related Pol polyprotein from transposon TNT 1-94-like beta-barrel" evidence="2">
    <location>
        <begin position="53"/>
        <end position="105"/>
    </location>
</feature>
<evidence type="ECO:0000313" key="4">
    <source>
        <dbReference type="Proteomes" id="UP000018817"/>
    </source>
</evidence>
<feature type="region of interest" description="Disordered" evidence="1">
    <location>
        <begin position="137"/>
        <end position="206"/>
    </location>
</feature>
<dbReference type="OrthoDB" id="128376at2759"/>
<dbReference type="GeneID" id="20181455"/>
<proteinExistence type="predicted"/>
<evidence type="ECO:0000256" key="1">
    <source>
        <dbReference type="SAM" id="MobiDB-lite"/>
    </source>
</evidence>
<feature type="region of interest" description="Disordered" evidence="1">
    <location>
        <begin position="1"/>
        <end position="23"/>
    </location>
</feature>